<keyword evidence="8 12" id="KW-0798">TonB box</keyword>
<evidence type="ECO:0000256" key="12">
    <source>
        <dbReference type="RuleBase" id="RU003357"/>
    </source>
</evidence>
<protein>
    <submittedName>
        <fullName evidence="15">TonB-dependent receptor</fullName>
    </submittedName>
</protein>
<evidence type="ECO:0000256" key="9">
    <source>
        <dbReference type="ARBA" id="ARBA00023136"/>
    </source>
</evidence>
<dbReference type="Proteomes" id="UP001321520">
    <property type="component" value="Chromosome"/>
</dbReference>
<evidence type="ECO:0000256" key="2">
    <source>
        <dbReference type="ARBA" id="ARBA00022448"/>
    </source>
</evidence>
<keyword evidence="4" id="KW-0410">Iron transport</keyword>
<sequence>METTNTDSLSDTELEVVVVTARHSKENARDIPFSVNAIDGDTLQNRLLLNVEDALRSVPGVDVYSSSGAVDANIRIRGVGSLTQVNKDDGSVVVNIDGVSMPAGNVSLGTLDIDRLEILKGPQGTLFGRNSEAGAINIITNKPTRDLEAYGRIEAGEQSQRLYEAVVSGPFSDSLSGRLAVRHTSEDHWIENITNGDPMTQPDALAFRGSLLWDLSPDTSALVIAERQHQEGFLNLQLLQPFTDNPGSEHTPGVFDNNNKTIERFSIEINHQWNRSQLTAITALVNTDFDYLTGFDSTTAGAVFNFPVEYLRGDQQEERTISQDLRLSSLPEATSFWVVGVNLSQAERSFDSMDLIRSSSQDRDYDTDSQAVYGELTLPLSDAIKFTAGLRYTRDSKTYVAEYTSFIPAIGEFVQQDQRNLDDNYATGRLALSYAVSDSTNIYTVAARGYKAGGFNDFATQPLDSLPYRPAKVDTLEVGFKSESERLRLEGAVFFNQADDDHLIGFDFVTFATNAVNADTETFGAELEGSWLITEGFSVAAGLSFLDTAIINDVPGVSGGFVAAGNEVPDVPRWSTNLSLNFYRPLPDFMGLQAPALNASVNYRYVDERPADPQNHFDLTAYDKLDLRLALQTEHIEVYLWADNLLDEQYELYGYVNSDFAPTARIGAPARDRLIGLGAIYTF</sequence>
<dbReference type="Pfam" id="PF00593">
    <property type="entry name" value="TonB_dep_Rec_b-barrel"/>
    <property type="match status" value="1"/>
</dbReference>
<evidence type="ECO:0000256" key="11">
    <source>
        <dbReference type="PROSITE-ProRule" id="PRU01360"/>
    </source>
</evidence>
<comment type="subcellular location">
    <subcellularLocation>
        <location evidence="1 11">Cell outer membrane</location>
        <topology evidence="1 11">Multi-pass membrane protein</topology>
    </subcellularLocation>
</comment>
<dbReference type="InterPro" id="IPR012910">
    <property type="entry name" value="Plug_dom"/>
</dbReference>
<keyword evidence="9 11" id="KW-0472">Membrane</keyword>
<evidence type="ECO:0000256" key="3">
    <source>
        <dbReference type="ARBA" id="ARBA00022452"/>
    </source>
</evidence>
<comment type="similarity">
    <text evidence="11 12">Belongs to the TonB-dependent receptor family.</text>
</comment>
<evidence type="ECO:0000256" key="8">
    <source>
        <dbReference type="ARBA" id="ARBA00023077"/>
    </source>
</evidence>
<evidence type="ECO:0000256" key="6">
    <source>
        <dbReference type="ARBA" id="ARBA00023004"/>
    </source>
</evidence>
<evidence type="ECO:0000256" key="10">
    <source>
        <dbReference type="ARBA" id="ARBA00023237"/>
    </source>
</evidence>
<evidence type="ECO:0000256" key="5">
    <source>
        <dbReference type="ARBA" id="ARBA00022692"/>
    </source>
</evidence>
<dbReference type="PANTHER" id="PTHR32552:SF81">
    <property type="entry name" value="TONB-DEPENDENT OUTER MEMBRANE RECEPTOR"/>
    <property type="match status" value="1"/>
</dbReference>
<dbReference type="InterPro" id="IPR039426">
    <property type="entry name" value="TonB-dep_rcpt-like"/>
</dbReference>
<feature type="domain" description="TonB-dependent receptor-like beta-barrel" evidence="13">
    <location>
        <begin position="248"/>
        <end position="645"/>
    </location>
</feature>
<dbReference type="PANTHER" id="PTHR32552">
    <property type="entry name" value="FERRICHROME IRON RECEPTOR-RELATED"/>
    <property type="match status" value="1"/>
</dbReference>
<dbReference type="Gene3D" id="2.40.170.20">
    <property type="entry name" value="TonB-dependent receptor, beta-barrel domain"/>
    <property type="match status" value="1"/>
</dbReference>
<keyword evidence="16" id="KW-1185">Reference proteome</keyword>
<keyword evidence="2 11" id="KW-0813">Transport</keyword>
<reference evidence="15 16" key="1">
    <citation type="submission" date="2022-05" db="EMBL/GenBank/DDBJ databases">
        <title>Microbulbifer sp. nov., isolated from sponge.</title>
        <authorList>
            <person name="Gao L."/>
        </authorList>
    </citation>
    <scope>NUCLEOTIDE SEQUENCE [LARGE SCALE GENOMIC DNA]</scope>
    <source>
        <strain evidence="15 16">MI-G</strain>
    </source>
</reference>
<dbReference type="RefSeq" id="WP_301418913.1">
    <property type="nucleotide sequence ID" value="NZ_CP098023.1"/>
</dbReference>
<gene>
    <name evidence="15" type="ORF">M8T91_09025</name>
</gene>
<dbReference type="CDD" id="cd01347">
    <property type="entry name" value="ligand_gated_channel"/>
    <property type="match status" value="1"/>
</dbReference>
<dbReference type="EMBL" id="CP098023">
    <property type="protein sequence ID" value="WKD51544.1"/>
    <property type="molecule type" value="Genomic_DNA"/>
</dbReference>
<keyword evidence="5 11" id="KW-0812">Transmembrane</keyword>
<keyword evidence="7" id="KW-0406">Ion transport</keyword>
<dbReference type="SUPFAM" id="SSF56935">
    <property type="entry name" value="Porins"/>
    <property type="match status" value="1"/>
</dbReference>
<dbReference type="InterPro" id="IPR000531">
    <property type="entry name" value="Beta-barrel_TonB"/>
</dbReference>
<evidence type="ECO:0000256" key="4">
    <source>
        <dbReference type="ARBA" id="ARBA00022496"/>
    </source>
</evidence>
<evidence type="ECO:0000313" key="16">
    <source>
        <dbReference type="Proteomes" id="UP001321520"/>
    </source>
</evidence>
<feature type="domain" description="TonB-dependent receptor plug" evidence="14">
    <location>
        <begin position="28"/>
        <end position="134"/>
    </location>
</feature>
<evidence type="ECO:0000256" key="1">
    <source>
        <dbReference type="ARBA" id="ARBA00004571"/>
    </source>
</evidence>
<accession>A0ABY9EHX9</accession>
<keyword evidence="10 11" id="KW-0998">Cell outer membrane</keyword>
<keyword evidence="6" id="KW-0408">Iron</keyword>
<keyword evidence="3 11" id="KW-1134">Transmembrane beta strand</keyword>
<name>A0ABY9EHX9_9GAMM</name>
<proteinExistence type="inferred from homology"/>
<keyword evidence="15" id="KW-0675">Receptor</keyword>
<organism evidence="15 16">
    <name type="scientific">Microbulbifer spongiae</name>
    <dbReference type="NCBI Taxonomy" id="2944933"/>
    <lineage>
        <taxon>Bacteria</taxon>
        <taxon>Pseudomonadati</taxon>
        <taxon>Pseudomonadota</taxon>
        <taxon>Gammaproteobacteria</taxon>
        <taxon>Cellvibrionales</taxon>
        <taxon>Microbulbiferaceae</taxon>
        <taxon>Microbulbifer</taxon>
    </lineage>
</organism>
<dbReference type="PROSITE" id="PS52016">
    <property type="entry name" value="TONB_DEPENDENT_REC_3"/>
    <property type="match status" value="1"/>
</dbReference>
<dbReference type="InterPro" id="IPR036942">
    <property type="entry name" value="Beta-barrel_TonB_sf"/>
</dbReference>
<dbReference type="Pfam" id="PF07715">
    <property type="entry name" value="Plug"/>
    <property type="match status" value="1"/>
</dbReference>
<evidence type="ECO:0000259" key="14">
    <source>
        <dbReference type="Pfam" id="PF07715"/>
    </source>
</evidence>
<evidence type="ECO:0000313" key="15">
    <source>
        <dbReference type="EMBL" id="WKD51544.1"/>
    </source>
</evidence>
<evidence type="ECO:0000256" key="7">
    <source>
        <dbReference type="ARBA" id="ARBA00023065"/>
    </source>
</evidence>
<evidence type="ECO:0000259" key="13">
    <source>
        <dbReference type="Pfam" id="PF00593"/>
    </source>
</evidence>